<evidence type="ECO:0000256" key="3">
    <source>
        <dbReference type="ARBA" id="ARBA00023274"/>
    </source>
</evidence>
<dbReference type="Pfam" id="PF00380">
    <property type="entry name" value="Ribosomal_S9"/>
    <property type="match status" value="1"/>
</dbReference>
<dbReference type="GO" id="GO:0005763">
    <property type="term" value="C:mitochondrial small ribosomal subunit"/>
    <property type="evidence" value="ECO:0007669"/>
    <property type="project" value="TreeGrafter"/>
</dbReference>
<dbReference type="PANTHER" id="PTHR21569">
    <property type="entry name" value="RIBOSOMAL PROTEIN S9"/>
    <property type="match status" value="1"/>
</dbReference>
<name>G4TL13_SERID</name>
<evidence type="ECO:0000313" key="5">
    <source>
        <dbReference type="EMBL" id="CCA72006.1"/>
    </source>
</evidence>
<dbReference type="InterPro" id="IPR000754">
    <property type="entry name" value="Ribosomal_uS9"/>
</dbReference>
<dbReference type="Gene3D" id="3.30.230.10">
    <property type="match status" value="1"/>
</dbReference>
<dbReference type="FunCoup" id="G4TL13">
    <property type="interactions" value="155"/>
</dbReference>
<dbReference type="InParanoid" id="G4TL13"/>
<dbReference type="PANTHER" id="PTHR21569:SF1">
    <property type="entry name" value="SMALL RIBOSOMAL SUBUNIT PROTEIN US9M"/>
    <property type="match status" value="1"/>
</dbReference>
<dbReference type="eggNOG" id="KOG1697">
    <property type="taxonomic scope" value="Eukaryota"/>
</dbReference>
<dbReference type="OMA" id="RESAMWA"/>
<keyword evidence="6" id="KW-1185">Reference proteome</keyword>
<comment type="similarity">
    <text evidence="1 4">Belongs to the universal ribosomal protein uS9 family.</text>
</comment>
<protein>
    <submittedName>
        <fullName evidence="5">Related to MRPS9-mitochondrial ribosomal protein, small subunit</fullName>
    </submittedName>
</protein>
<accession>G4TL13</accession>
<dbReference type="AlphaFoldDB" id="G4TL13"/>
<dbReference type="STRING" id="1109443.G4TL13"/>
<reference evidence="5 6" key="1">
    <citation type="journal article" date="2011" name="PLoS Pathog.">
        <title>Endophytic Life Strategies Decoded by Genome and Transcriptome Analyses of the Mutualistic Root Symbiont Piriformospora indica.</title>
        <authorList>
            <person name="Zuccaro A."/>
            <person name="Lahrmann U."/>
            <person name="Guldener U."/>
            <person name="Langen G."/>
            <person name="Pfiffi S."/>
            <person name="Biedenkopf D."/>
            <person name="Wong P."/>
            <person name="Samans B."/>
            <person name="Grimm C."/>
            <person name="Basiewicz M."/>
            <person name="Murat C."/>
            <person name="Martin F."/>
            <person name="Kogel K.H."/>
        </authorList>
    </citation>
    <scope>NUCLEOTIDE SEQUENCE [LARGE SCALE GENOMIC DNA]</scope>
    <source>
        <strain evidence="5 6">DSM 11827</strain>
    </source>
</reference>
<sequence>MLRVRPALRVAFKRVPRRAMATDSIPFIPPESTKRMIRGRGPVQPMPESPTFFSGHSAYLDRVYNLEKQLNEFTSLMHRAHITPLPKVAEHHIGHVPSYWRDVNEMYQILGKAIKGTQYRRLISVLTQLNKLRRVALLCGREDIAQSIEKIITPYEKSNKAVLESLSTGRKRPEPDEFGRVYAVGRRKTSSARVWVIKVKDQEFRDASDRGSVPVASCIVNGIPAAQYFTHVVDRERLFRPLKLTGLLSSYNVFALVRGGGTTGQAEAIAVGMAKALEVLQPNVKPIIKQAKLMRRDPRMVERKKTNLAKARKAYTWVKR</sequence>
<dbReference type="GO" id="GO:0003735">
    <property type="term" value="F:structural constituent of ribosome"/>
    <property type="evidence" value="ECO:0007669"/>
    <property type="project" value="InterPro"/>
</dbReference>
<dbReference type="HOGENOM" id="CLU_036531_1_0_1"/>
<dbReference type="Proteomes" id="UP000007148">
    <property type="component" value="Unassembled WGS sequence"/>
</dbReference>
<dbReference type="InterPro" id="IPR020568">
    <property type="entry name" value="Ribosomal_Su5_D2-typ_SF"/>
</dbReference>
<dbReference type="InterPro" id="IPR020574">
    <property type="entry name" value="Ribosomal_uS9_CS"/>
</dbReference>
<keyword evidence="3 4" id="KW-0687">Ribonucleoprotein</keyword>
<evidence type="ECO:0000256" key="4">
    <source>
        <dbReference type="RuleBase" id="RU003815"/>
    </source>
</evidence>
<dbReference type="PROSITE" id="PS00360">
    <property type="entry name" value="RIBOSOMAL_S9"/>
    <property type="match status" value="1"/>
</dbReference>
<dbReference type="OrthoDB" id="10254627at2759"/>
<dbReference type="EMBL" id="CAFZ01000144">
    <property type="protein sequence ID" value="CCA72006.1"/>
    <property type="molecule type" value="Genomic_DNA"/>
</dbReference>
<organism evidence="5 6">
    <name type="scientific">Serendipita indica (strain DSM 11827)</name>
    <name type="common">Root endophyte fungus</name>
    <name type="synonym">Piriformospora indica</name>
    <dbReference type="NCBI Taxonomy" id="1109443"/>
    <lineage>
        <taxon>Eukaryota</taxon>
        <taxon>Fungi</taxon>
        <taxon>Dikarya</taxon>
        <taxon>Basidiomycota</taxon>
        <taxon>Agaricomycotina</taxon>
        <taxon>Agaricomycetes</taxon>
        <taxon>Sebacinales</taxon>
        <taxon>Serendipitaceae</taxon>
        <taxon>Serendipita</taxon>
    </lineage>
</organism>
<evidence type="ECO:0000256" key="1">
    <source>
        <dbReference type="ARBA" id="ARBA00005251"/>
    </source>
</evidence>
<gene>
    <name evidence="5" type="ORF">PIIN_05941</name>
</gene>
<evidence type="ECO:0000313" key="6">
    <source>
        <dbReference type="Proteomes" id="UP000007148"/>
    </source>
</evidence>
<keyword evidence="2 4" id="KW-0689">Ribosomal protein</keyword>
<proteinExistence type="inferred from homology"/>
<dbReference type="GO" id="GO:0003723">
    <property type="term" value="F:RNA binding"/>
    <property type="evidence" value="ECO:0007669"/>
    <property type="project" value="TreeGrafter"/>
</dbReference>
<dbReference type="InterPro" id="IPR014721">
    <property type="entry name" value="Ribsml_uS5_D2-typ_fold_subgr"/>
</dbReference>
<comment type="caution">
    <text evidence="5">The sequence shown here is derived from an EMBL/GenBank/DDBJ whole genome shotgun (WGS) entry which is preliminary data.</text>
</comment>
<dbReference type="GO" id="GO:0006412">
    <property type="term" value="P:translation"/>
    <property type="evidence" value="ECO:0007669"/>
    <property type="project" value="InterPro"/>
</dbReference>
<dbReference type="SUPFAM" id="SSF54211">
    <property type="entry name" value="Ribosomal protein S5 domain 2-like"/>
    <property type="match status" value="1"/>
</dbReference>
<evidence type="ECO:0000256" key="2">
    <source>
        <dbReference type="ARBA" id="ARBA00022980"/>
    </source>
</evidence>